<comment type="caution">
    <text evidence="6">The sequence shown here is derived from an EMBL/GenBank/DDBJ whole genome shotgun (WGS) entry which is preliminary data.</text>
</comment>
<keyword evidence="7" id="KW-1185">Reference proteome</keyword>
<evidence type="ECO:0000259" key="5">
    <source>
        <dbReference type="SMART" id="SM00421"/>
    </source>
</evidence>
<dbReference type="EMBL" id="JAXCLW010000001">
    <property type="protein sequence ID" value="MDY0881623.1"/>
    <property type="molecule type" value="Genomic_DNA"/>
</dbReference>
<dbReference type="InterPro" id="IPR014284">
    <property type="entry name" value="RNA_pol_sigma-70_dom"/>
</dbReference>
<dbReference type="PANTHER" id="PTHR43133:SF25">
    <property type="entry name" value="RNA POLYMERASE SIGMA FACTOR RFAY-RELATED"/>
    <property type="match status" value="1"/>
</dbReference>
<evidence type="ECO:0000256" key="3">
    <source>
        <dbReference type="ARBA" id="ARBA00023082"/>
    </source>
</evidence>
<dbReference type="SMART" id="SM00421">
    <property type="entry name" value="HTH_LUXR"/>
    <property type="match status" value="1"/>
</dbReference>
<keyword evidence="2" id="KW-0805">Transcription regulation</keyword>
<name>A0ABU5E5Q9_9PROT</name>
<dbReference type="NCBIfam" id="TIGR02937">
    <property type="entry name" value="sigma70-ECF"/>
    <property type="match status" value="1"/>
</dbReference>
<organism evidence="6 7">
    <name type="scientific">Dongia soli</name>
    <dbReference type="NCBI Taxonomy" id="600628"/>
    <lineage>
        <taxon>Bacteria</taxon>
        <taxon>Pseudomonadati</taxon>
        <taxon>Pseudomonadota</taxon>
        <taxon>Alphaproteobacteria</taxon>
        <taxon>Rhodospirillales</taxon>
        <taxon>Dongiaceae</taxon>
        <taxon>Dongia</taxon>
    </lineage>
</organism>
<reference evidence="6 7" key="1">
    <citation type="journal article" date="2016" name="Antonie Van Leeuwenhoek">
        <title>Dongia soli sp. nov., isolated from soil from Dokdo, Korea.</title>
        <authorList>
            <person name="Kim D.U."/>
            <person name="Lee H."/>
            <person name="Kim H."/>
            <person name="Kim S.G."/>
            <person name="Ka J.O."/>
        </authorList>
    </citation>
    <scope>NUCLEOTIDE SEQUENCE [LARGE SCALE GENOMIC DNA]</scope>
    <source>
        <strain evidence="6 7">D78</strain>
    </source>
</reference>
<dbReference type="SUPFAM" id="SSF88659">
    <property type="entry name" value="Sigma3 and sigma4 domains of RNA polymerase sigma factors"/>
    <property type="match status" value="1"/>
</dbReference>
<dbReference type="Pfam" id="PF04542">
    <property type="entry name" value="Sigma70_r2"/>
    <property type="match status" value="1"/>
</dbReference>
<evidence type="ECO:0000256" key="1">
    <source>
        <dbReference type="ARBA" id="ARBA00010641"/>
    </source>
</evidence>
<keyword evidence="4" id="KW-0804">Transcription</keyword>
<evidence type="ECO:0000256" key="4">
    <source>
        <dbReference type="ARBA" id="ARBA00023163"/>
    </source>
</evidence>
<dbReference type="InterPro" id="IPR036388">
    <property type="entry name" value="WH-like_DNA-bd_sf"/>
</dbReference>
<dbReference type="Proteomes" id="UP001279642">
    <property type="component" value="Unassembled WGS sequence"/>
</dbReference>
<dbReference type="Gene3D" id="1.10.10.10">
    <property type="entry name" value="Winged helix-like DNA-binding domain superfamily/Winged helix DNA-binding domain"/>
    <property type="match status" value="1"/>
</dbReference>
<dbReference type="InterPro" id="IPR007627">
    <property type="entry name" value="RNA_pol_sigma70_r2"/>
</dbReference>
<dbReference type="InterPro" id="IPR013249">
    <property type="entry name" value="RNA_pol_sigma70_r4_t2"/>
</dbReference>
<dbReference type="InterPro" id="IPR013324">
    <property type="entry name" value="RNA_pol_sigma_r3/r4-like"/>
</dbReference>
<dbReference type="SUPFAM" id="SSF88946">
    <property type="entry name" value="Sigma2 domain of RNA polymerase sigma factors"/>
    <property type="match status" value="1"/>
</dbReference>
<dbReference type="Gene3D" id="1.10.1740.10">
    <property type="match status" value="1"/>
</dbReference>
<dbReference type="InterPro" id="IPR013325">
    <property type="entry name" value="RNA_pol_sigma_r2"/>
</dbReference>
<keyword evidence="3" id="KW-0731">Sigma factor</keyword>
<comment type="similarity">
    <text evidence="1">Belongs to the sigma-70 factor family. ECF subfamily.</text>
</comment>
<evidence type="ECO:0000313" key="7">
    <source>
        <dbReference type="Proteomes" id="UP001279642"/>
    </source>
</evidence>
<dbReference type="RefSeq" id="WP_320506682.1">
    <property type="nucleotide sequence ID" value="NZ_JAXCLW010000001.1"/>
</dbReference>
<evidence type="ECO:0000313" key="6">
    <source>
        <dbReference type="EMBL" id="MDY0881623.1"/>
    </source>
</evidence>
<dbReference type="CDD" id="cd06171">
    <property type="entry name" value="Sigma70_r4"/>
    <property type="match status" value="1"/>
</dbReference>
<feature type="domain" description="HTH luxR-type" evidence="5">
    <location>
        <begin position="113"/>
        <end position="163"/>
    </location>
</feature>
<accession>A0ABU5E5Q9</accession>
<gene>
    <name evidence="6" type="ORF">SMD27_02085</name>
</gene>
<proteinExistence type="inferred from homology"/>
<dbReference type="Pfam" id="PF08281">
    <property type="entry name" value="Sigma70_r4_2"/>
    <property type="match status" value="1"/>
</dbReference>
<evidence type="ECO:0000256" key="2">
    <source>
        <dbReference type="ARBA" id="ARBA00023015"/>
    </source>
</evidence>
<dbReference type="InterPro" id="IPR039425">
    <property type="entry name" value="RNA_pol_sigma-70-like"/>
</dbReference>
<dbReference type="InterPro" id="IPR000792">
    <property type="entry name" value="Tscrpt_reg_LuxR_C"/>
</dbReference>
<protein>
    <submittedName>
        <fullName evidence="6">Sigma-70 family RNA polymerase sigma factor</fullName>
    </submittedName>
</protein>
<sequence>MQKTDVESFDFKASLVDAIPHLRAFARSLTHNADFADDLVHDAVLRALDAAEQFTPGTNFRAWIFTILRNHFYNEVKRWRGRVVSLTDSQANLRKIDPQQEANLEFDDFQRAFWQLSPNQREVLTLVGAEGLTYDEAAQICNCCVGTVKSRVSRARYELKRLMSDDSLVLRRIELAKACKDQNRAPLRLKKIGDY</sequence>
<dbReference type="PANTHER" id="PTHR43133">
    <property type="entry name" value="RNA POLYMERASE ECF-TYPE SIGMA FACTO"/>
    <property type="match status" value="1"/>
</dbReference>